<protein>
    <submittedName>
        <fullName evidence="1">Uncharacterized protein</fullName>
    </submittedName>
</protein>
<dbReference type="AlphaFoldDB" id="B8GL36"/>
<sequence>MDSEALKIPKKLKHVRLWVHPEGPVVGAIFLHCQSDHHEGEERPEEAMNGPEPFFVFRGGSDDDLRFYNKHAVVRLEYTHEPEQAPEGAVALRTRLHLMDGSTLEGVIREMLVPEHARLFDYVNIFEDRFVRLFMDDDATITLVNKAYIVRVTPLDS</sequence>
<organism evidence="1 2">
    <name type="scientific">Thioalkalivibrio sulfidiphilus (strain HL-EbGR7)</name>
    <dbReference type="NCBI Taxonomy" id="396588"/>
    <lineage>
        <taxon>Bacteria</taxon>
        <taxon>Pseudomonadati</taxon>
        <taxon>Pseudomonadota</taxon>
        <taxon>Gammaproteobacteria</taxon>
        <taxon>Chromatiales</taxon>
        <taxon>Ectothiorhodospiraceae</taxon>
        <taxon>Thioalkalivibrio</taxon>
    </lineage>
</organism>
<dbReference type="HOGENOM" id="CLU_1677066_0_0_6"/>
<dbReference type="Proteomes" id="UP000002383">
    <property type="component" value="Chromosome"/>
</dbReference>
<accession>B8GL36</accession>
<reference evidence="1 2" key="1">
    <citation type="journal article" date="2011" name="Stand. Genomic Sci.">
        <title>Complete genome sequence of 'Thioalkalivibrio sulfidophilus' HL-EbGr7.</title>
        <authorList>
            <person name="Muyzer G."/>
            <person name="Sorokin D.Y."/>
            <person name="Mavromatis K."/>
            <person name="Lapidus A."/>
            <person name="Clum A."/>
            <person name="Ivanova N."/>
            <person name="Pati A."/>
            <person name="d'Haeseleer P."/>
            <person name="Woyke T."/>
            <person name="Kyrpides N.C."/>
        </authorList>
    </citation>
    <scope>NUCLEOTIDE SEQUENCE [LARGE SCALE GENOMIC DNA]</scope>
    <source>
        <strain evidence="1 2">HL-EbGR7</strain>
    </source>
</reference>
<proteinExistence type="predicted"/>
<dbReference type="STRING" id="396588.Tgr7_0456"/>
<name>B8GL36_THISH</name>
<gene>
    <name evidence="1" type="ordered locus">Tgr7_0456</name>
</gene>
<evidence type="ECO:0000313" key="2">
    <source>
        <dbReference type="Proteomes" id="UP000002383"/>
    </source>
</evidence>
<dbReference type="OrthoDB" id="5782580at2"/>
<dbReference type="EMBL" id="CP001339">
    <property type="protein sequence ID" value="ACL71554.1"/>
    <property type="molecule type" value="Genomic_DNA"/>
</dbReference>
<keyword evidence="2" id="KW-1185">Reference proteome</keyword>
<dbReference type="RefSeq" id="WP_012637043.1">
    <property type="nucleotide sequence ID" value="NC_011901.1"/>
</dbReference>
<evidence type="ECO:0000313" key="1">
    <source>
        <dbReference type="EMBL" id="ACL71554.1"/>
    </source>
</evidence>
<dbReference type="KEGG" id="tgr:Tgr7_0456"/>